<evidence type="ECO:0000256" key="2">
    <source>
        <dbReference type="ARBA" id="ARBA00022552"/>
    </source>
</evidence>
<dbReference type="InterPro" id="IPR014777">
    <property type="entry name" value="4pyrrole_Mease_sub1"/>
</dbReference>
<dbReference type="EC" id="2.1.1.198" evidence="6"/>
<evidence type="ECO:0000313" key="10">
    <source>
        <dbReference type="Proteomes" id="UP001161325"/>
    </source>
</evidence>
<comment type="caution">
    <text evidence="9">The sequence shown here is derived from an EMBL/GenBank/DDBJ whole genome shotgun (WGS) entry which is preliminary data.</text>
</comment>
<keyword evidence="2 6" id="KW-0698">rRNA processing</keyword>
<evidence type="ECO:0000256" key="5">
    <source>
        <dbReference type="ARBA" id="ARBA00022691"/>
    </source>
</evidence>
<dbReference type="InterPro" id="IPR008189">
    <property type="entry name" value="rRNA_ssu_MeTfrase_I"/>
</dbReference>
<proteinExistence type="inferred from homology"/>
<protein>
    <recommendedName>
        <fullName evidence="6">Ribosomal RNA small subunit methyltransferase I</fullName>
        <ecNumber evidence="6">2.1.1.198</ecNumber>
    </recommendedName>
    <alternativeName>
        <fullName evidence="6">16S rRNA 2'-O-ribose C1402 methyltransferase</fullName>
    </alternativeName>
    <alternativeName>
        <fullName evidence="6">rRNA (cytidine-2'-O-)-methyltransferase RsmI</fullName>
    </alternativeName>
</protein>
<dbReference type="Gene3D" id="3.40.1010.10">
    <property type="entry name" value="Cobalt-precorrin-4 Transmethylase, Domain 1"/>
    <property type="match status" value="1"/>
</dbReference>
<dbReference type="PANTHER" id="PTHR46111:SF1">
    <property type="entry name" value="RIBOSOMAL RNA SMALL SUBUNIT METHYLTRANSFERASE I"/>
    <property type="match status" value="1"/>
</dbReference>
<name>A0AA37Q4E5_9BACT</name>
<organism evidence="9 10">
    <name type="scientific">Roseisolibacter agri</name>
    <dbReference type="NCBI Taxonomy" id="2014610"/>
    <lineage>
        <taxon>Bacteria</taxon>
        <taxon>Pseudomonadati</taxon>
        <taxon>Gemmatimonadota</taxon>
        <taxon>Gemmatimonadia</taxon>
        <taxon>Gemmatimonadales</taxon>
        <taxon>Gemmatimonadaceae</taxon>
        <taxon>Roseisolibacter</taxon>
    </lineage>
</organism>
<dbReference type="RefSeq" id="WP_284350827.1">
    <property type="nucleotide sequence ID" value="NZ_BRXS01000004.1"/>
</dbReference>
<dbReference type="EMBL" id="BRXS01000004">
    <property type="protein sequence ID" value="GLC26374.1"/>
    <property type="molecule type" value="Genomic_DNA"/>
</dbReference>
<feature type="region of interest" description="Disordered" evidence="7">
    <location>
        <begin position="269"/>
        <end position="288"/>
    </location>
</feature>
<sequence length="288" mass="29864">MSGTLYVVSTPIGNLGDLTARASEVLRTVDVVLCEDTRHSRRLLDHVGSQVPAQAYHEHNEARATPGLVARLSAGESMAMVSDAGTPLLSDPGARLVQAALEAGVPVVPVPGASALLAALVASGLDATRFTFHGFLARKGRERREAIAAVGASPYTSVLYEAPGRVGDTLAELAERCGGARPAAVARELTKQFEEVRRGTLGDLAAYYADAAVRGEVVLVVGGRAEDDGAAADPAAVQARARALHDAGASSRDVARALAEEFGLPRNEAYRLAAEGRDQTSGSGSETE</sequence>
<comment type="function">
    <text evidence="6">Catalyzes the 2'-O-methylation of the ribose of cytidine 1402 (C1402) in 16S rRNA.</text>
</comment>
<dbReference type="Gene3D" id="3.30.950.10">
    <property type="entry name" value="Methyltransferase, Cobalt-precorrin-4 Transmethylase, Domain 2"/>
    <property type="match status" value="1"/>
</dbReference>
<evidence type="ECO:0000313" key="9">
    <source>
        <dbReference type="EMBL" id="GLC26374.1"/>
    </source>
</evidence>
<comment type="catalytic activity">
    <reaction evidence="6">
        <text>cytidine(1402) in 16S rRNA + S-adenosyl-L-methionine = 2'-O-methylcytidine(1402) in 16S rRNA + S-adenosyl-L-homocysteine + H(+)</text>
        <dbReference type="Rhea" id="RHEA:42924"/>
        <dbReference type="Rhea" id="RHEA-COMP:10285"/>
        <dbReference type="Rhea" id="RHEA-COMP:10286"/>
        <dbReference type="ChEBI" id="CHEBI:15378"/>
        <dbReference type="ChEBI" id="CHEBI:57856"/>
        <dbReference type="ChEBI" id="CHEBI:59789"/>
        <dbReference type="ChEBI" id="CHEBI:74495"/>
        <dbReference type="ChEBI" id="CHEBI:82748"/>
        <dbReference type="EC" id="2.1.1.198"/>
    </reaction>
</comment>
<reference evidence="9" key="1">
    <citation type="submission" date="2022-08" db="EMBL/GenBank/DDBJ databases">
        <title>Draft genome sequencing of Roseisolibacter agri AW1220.</title>
        <authorList>
            <person name="Tobiishi Y."/>
            <person name="Tonouchi A."/>
        </authorList>
    </citation>
    <scope>NUCLEOTIDE SEQUENCE</scope>
    <source>
        <strain evidence="9">AW1220</strain>
    </source>
</reference>
<dbReference type="InterPro" id="IPR035996">
    <property type="entry name" value="4pyrrol_Methylase_sf"/>
</dbReference>
<evidence type="ECO:0000256" key="4">
    <source>
        <dbReference type="ARBA" id="ARBA00022679"/>
    </source>
</evidence>
<dbReference type="InterPro" id="IPR000878">
    <property type="entry name" value="4pyrrol_Mease"/>
</dbReference>
<dbReference type="NCBIfam" id="TIGR00096">
    <property type="entry name" value="16S rRNA (cytidine(1402)-2'-O)-methyltransferase"/>
    <property type="match status" value="1"/>
</dbReference>
<evidence type="ECO:0000259" key="8">
    <source>
        <dbReference type="Pfam" id="PF00590"/>
    </source>
</evidence>
<dbReference type="FunFam" id="3.40.1010.10:FF:000007">
    <property type="entry name" value="Ribosomal RNA small subunit methyltransferase I"/>
    <property type="match status" value="1"/>
</dbReference>
<dbReference type="PROSITE" id="PS01296">
    <property type="entry name" value="RSMI"/>
    <property type="match status" value="1"/>
</dbReference>
<keyword evidence="10" id="KW-1185">Reference proteome</keyword>
<keyword evidence="1 6" id="KW-0963">Cytoplasm</keyword>
<dbReference type="GO" id="GO:0005737">
    <property type="term" value="C:cytoplasm"/>
    <property type="evidence" value="ECO:0007669"/>
    <property type="project" value="UniProtKB-SubCell"/>
</dbReference>
<dbReference type="AlphaFoldDB" id="A0AA37Q4E5"/>
<dbReference type="PIRSF" id="PIRSF005917">
    <property type="entry name" value="MTase_YraL"/>
    <property type="match status" value="1"/>
</dbReference>
<comment type="similarity">
    <text evidence="6">Belongs to the methyltransferase superfamily. RsmI family.</text>
</comment>
<dbReference type="Pfam" id="PF00590">
    <property type="entry name" value="TP_methylase"/>
    <property type="match status" value="1"/>
</dbReference>
<feature type="compositionally biased region" description="Polar residues" evidence="7">
    <location>
        <begin position="279"/>
        <end position="288"/>
    </location>
</feature>
<evidence type="ECO:0000256" key="7">
    <source>
        <dbReference type="SAM" id="MobiDB-lite"/>
    </source>
</evidence>
<accession>A0AA37Q4E5</accession>
<dbReference type="InterPro" id="IPR014776">
    <property type="entry name" value="4pyrrole_Mease_sub2"/>
</dbReference>
<feature type="domain" description="Tetrapyrrole methylase" evidence="8">
    <location>
        <begin position="4"/>
        <end position="205"/>
    </location>
</feature>
<evidence type="ECO:0000256" key="1">
    <source>
        <dbReference type="ARBA" id="ARBA00022490"/>
    </source>
</evidence>
<gene>
    <name evidence="6 9" type="primary">rsmI</name>
    <name evidence="9" type="ORF">rosag_28870</name>
</gene>
<comment type="subcellular location">
    <subcellularLocation>
        <location evidence="6">Cytoplasm</location>
    </subcellularLocation>
</comment>
<dbReference type="GO" id="GO:0070677">
    <property type="term" value="F:rRNA (cytosine-2'-O-)-methyltransferase activity"/>
    <property type="evidence" value="ECO:0007669"/>
    <property type="project" value="UniProtKB-UniRule"/>
</dbReference>
<keyword evidence="3 6" id="KW-0489">Methyltransferase</keyword>
<keyword evidence="4 6" id="KW-0808">Transferase</keyword>
<dbReference type="InterPro" id="IPR018063">
    <property type="entry name" value="SAM_MeTrfase_RsmI_CS"/>
</dbReference>
<evidence type="ECO:0000256" key="3">
    <source>
        <dbReference type="ARBA" id="ARBA00022603"/>
    </source>
</evidence>
<dbReference type="CDD" id="cd11648">
    <property type="entry name" value="RsmI"/>
    <property type="match status" value="1"/>
</dbReference>
<dbReference type="HAMAP" id="MF_01877">
    <property type="entry name" value="16SrRNA_methyltr_I"/>
    <property type="match status" value="1"/>
</dbReference>
<dbReference type="SUPFAM" id="SSF53790">
    <property type="entry name" value="Tetrapyrrole methylase"/>
    <property type="match status" value="1"/>
</dbReference>
<evidence type="ECO:0000256" key="6">
    <source>
        <dbReference type="HAMAP-Rule" id="MF_01877"/>
    </source>
</evidence>
<dbReference type="FunFam" id="3.30.950.10:FF:000002">
    <property type="entry name" value="Ribosomal RNA small subunit methyltransferase I"/>
    <property type="match status" value="1"/>
</dbReference>
<keyword evidence="5 6" id="KW-0949">S-adenosyl-L-methionine</keyword>
<dbReference type="PANTHER" id="PTHR46111">
    <property type="entry name" value="RIBOSOMAL RNA SMALL SUBUNIT METHYLTRANSFERASE I"/>
    <property type="match status" value="1"/>
</dbReference>
<dbReference type="Proteomes" id="UP001161325">
    <property type="component" value="Unassembled WGS sequence"/>
</dbReference>